<protein>
    <submittedName>
        <fullName evidence="2">Uncharacterized protein</fullName>
    </submittedName>
</protein>
<keyword evidence="3" id="KW-1185">Reference proteome</keyword>
<dbReference type="EMBL" id="CABVLU010000003">
    <property type="protein sequence ID" value="VVT54257.1"/>
    <property type="molecule type" value="Genomic_DNA"/>
</dbReference>
<name>A0A5E8BXM0_9ASCO</name>
<feature type="compositionally biased region" description="Low complexity" evidence="1">
    <location>
        <begin position="118"/>
        <end position="133"/>
    </location>
</feature>
<feature type="compositionally biased region" description="Low complexity" evidence="1">
    <location>
        <begin position="684"/>
        <end position="696"/>
    </location>
</feature>
<feature type="compositionally biased region" description="Basic and acidic residues" evidence="1">
    <location>
        <begin position="754"/>
        <end position="763"/>
    </location>
</feature>
<feature type="region of interest" description="Disordered" evidence="1">
    <location>
        <begin position="738"/>
        <end position="763"/>
    </location>
</feature>
<feature type="compositionally biased region" description="Low complexity" evidence="1">
    <location>
        <begin position="569"/>
        <end position="585"/>
    </location>
</feature>
<dbReference type="Proteomes" id="UP000398389">
    <property type="component" value="Unassembled WGS sequence"/>
</dbReference>
<dbReference type="AlphaFoldDB" id="A0A5E8BXM0"/>
<feature type="region of interest" description="Disordered" evidence="1">
    <location>
        <begin position="569"/>
        <end position="593"/>
    </location>
</feature>
<feature type="region of interest" description="Disordered" evidence="1">
    <location>
        <begin position="628"/>
        <end position="647"/>
    </location>
</feature>
<feature type="compositionally biased region" description="Polar residues" evidence="1">
    <location>
        <begin position="674"/>
        <end position="683"/>
    </location>
</feature>
<feature type="region of interest" description="Disordered" evidence="1">
    <location>
        <begin position="419"/>
        <end position="446"/>
    </location>
</feature>
<feature type="compositionally biased region" description="Polar residues" evidence="1">
    <location>
        <begin position="426"/>
        <end position="438"/>
    </location>
</feature>
<feature type="region of interest" description="Disordered" evidence="1">
    <location>
        <begin position="92"/>
        <end position="148"/>
    </location>
</feature>
<feature type="compositionally biased region" description="Polar residues" evidence="1">
    <location>
        <begin position="486"/>
        <end position="504"/>
    </location>
</feature>
<feature type="compositionally biased region" description="Acidic residues" evidence="1">
    <location>
        <begin position="281"/>
        <end position="292"/>
    </location>
</feature>
<dbReference type="GeneID" id="43582800"/>
<feature type="region of interest" description="Disordered" evidence="1">
    <location>
        <begin position="262"/>
        <end position="340"/>
    </location>
</feature>
<accession>A0A5E8BXM0</accession>
<evidence type="ECO:0000313" key="3">
    <source>
        <dbReference type="Proteomes" id="UP000398389"/>
    </source>
</evidence>
<feature type="region of interest" description="Disordered" evidence="1">
    <location>
        <begin position="486"/>
        <end position="533"/>
    </location>
</feature>
<proteinExistence type="predicted"/>
<reference evidence="2 3" key="1">
    <citation type="submission" date="2019-09" db="EMBL/GenBank/DDBJ databases">
        <authorList>
            <person name="Brejova B."/>
        </authorList>
    </citation>
    <scope>NUCLEOTIDE SEQUENCE [LARGE SCALE GENOMIC DNA]</scope>
</reference>
<gene>
    <name evidence="2" type="ORF">SAPINGB_P003985</name>
</gene>
<sequence>MKSENWHRKSSGDTNFVHPHYTSTASTAAAAAAASATAQGSKKKSHKFSVVVAKAMHKVRRIFFYKRGVGTGDPAATGALVVAGKRGYTPSVTMRRGSRIRSTSNGSLLPIDEGVNGGSSSRRGSYRSGARLRGSLRKTREGSGSYRSGSSAMIFPYNSLSRSVRVPEKYSSTKIYTRLSQLSGQKQAMETVRYHAELNKSVEEFETPAVEIKPTSDTQLRFHRASSYIACLTTPHKYLDTGGNSSELNKKSELGNKAIIEEEQEEQKEEKSVGSTADPKLEEDEEEEEELDENHARVPGWTHSIRIEEPYPESAAEFTSSPKKPKNSNSLTENFKPDTLEQCDPISSPSSIAPPIMVTPPQEEDICKVLPLDQAFESIIRRGASAEVSAMDHEVVINTYRNKYLADLGYSPTNIFENEPDRKSLSETTESNAEQSEIVSGWHGQSVKDKEEGCSFVIDHDGVHYQKQGPETNGFVIPKSDIHPVSANSLDSGTASGSLSSKDSPGNPIMYYFSENSPQPPVPPPSQGDAKSGETLKRRRYNVGDHEHHLHQHHTHLGPNHHTVRRRFSASSYSSTSSTQKFQSTGRRHADRPPLKSCIKKKTAVTAGTQIHNEETSLTSISVNQASPKIVTPRRGPRAESYEGDGWEEEDLVNASVSFENNRKGSSGPHRKPSLTSLTSNCAGSNTSFGTNVTSSGGSGGSRSKRVRFLIDVESVASKSPVLTHLMRRSNVNTSLFVSPVADNRQQAPTTRNSLREESSKDLHSCSFTTVSEAVTASPLYAFNPPRRTNSPPPPLSSFSRHSEGHSREGSLSPTGASLPVLYSTPQSSFLTPPNVLPLGSTGPSPGLCATPAAGFLGPAGNATKLSRLALGTGVHGGFMGPVSAVFGSNAGLSSSQQPRQPLQGRRGNMGAAEIGINVGYSGVWGR</sequence>
<feature type="compositionally biased region" description="Polar residues" evidence="1">
    <location>
        <begin position="744"/>
        <end position="753"/>
    </location>
</feature>
<organism evidence="2 3">
    <name type="scientific">Magnusiomyces paraingens</name>
    <dbReference type="NCBI Taxonomy" id="2606893"/>
    <lineage>
        <taxon>Eukaryota</taxon>
        <taxon>Fungi</taxon>
        <taxon>Dikarya</taxon>
        <taxon>Ascomycota</taxon>
        <taxon>Saccharomycotina</taxon>
        <taxon>Dipodascomycetes</taxon>
        <taxon>Dipodascales</taxon>
        <taxon>Dipodascaceae</taxon>
        <taxon>Magnusiomyces</taxon>
    </lineage>
</organism>
<evidence type="ECO:0000313" key="2">
    <source>
        <dbReference type="EMBL" id="VVT54257.1"/>
    </source>
</evidence>
<feature type="region of interest" description="Disordered" evidence="1">
    <location>
        <begin position="782"/>
        <end position="819"/>
    </location>
</feature>
<evidence type="ECO:0000256" key="1">
    <source>
        <dbReference type="SAM" id="MobiDB-lite"/>
    </source>
</evidence>
<feature type="region of interest" description="Disordered" evidence="1">
    <location>
        <begin position="660"/>
        <end position="703"/>
    </location>
</feature>
<dbReference type="RefSeq" id="XP_031854591.1">
    <property type="nucleotide sequence ID" value="XM_031998700.1"/>
</dbReference>